<comment type="similarity">
    <text evidence="4 11">Belongs to the histone H4 family.</text>
</comment>
<dbReference type="FunFam" id="1.10.20.10:FF:000012">
    <property type="entry name" value="Histone H4"/>
    <property type="match status" value="1"/>
</dbReference>
<feature type="domain" description="TATA box binding protein associated factor (TAF) histone-like fold" evidence="12">
    <location>
        <begin position="21"/>
        <end position="86"/>
    </location>
</feature>
<evidence type="ECO:0000313" key="15">
    <source>
        <dbReference type="WBParaSite" id="NBR_0001262401-mRNA-1"/>
    </source>
</evidence>
<evidence type="ECO:0000313" key="13">
    <source>
        <dbReference type="EMBL" id="VDL76214.1"/>
    </source>
</evidence>
<evidence type="ECO:0000256" key="2">
    <source>
        <dbReference type="ARBA" id="ARBA00004123"/>
    </source>
</evidence>
<dbReference type="Pfam" id="PF02969">
    <property type="entry name" value="TAF"/>
    <property type="match status" value="1"/>
</dbReference>
<keyword evidence="7 11" id="KW-0158">Chromosome</keyword>
<dbReference type="Gene3D" id="1.10.20.10">
    <property type="entry name" value="Histone, subunit A"/>
    <property type="match status" value="1"/>
</dbReference>
<keyword evidence="9 11" id="KW-0539">Nucleus</keyword>
<evidence type="ECO:0000256" key="5">
    <source>
        <dbReference type="ARBA" id="ARBA00011538"/>
    </source>
</evidence>
<evidence type="ECO:0000256" key="8">
    <source>
        <dbReference type="ARBA" id="ARBA00023125"/>
    </source>
</evidence>
<dbReference type="InterPro" id="IPR009072">
    <property type="entry name" value="Histone-fold"/>
</dbReference>
<dbReference type="GO" id="GO:0000786">
    <property type="term" value="C:nucleosome"/>
    <property type="evidence" value="ECO:0007669"/>
    <property type="project" value="UniProtKB-KW"/>
</dbReference>
<dbReference type="PRINTS" id="PR00623">
    <property type="entry name" value="HISTONEH4"/>
</dbReference>
<dbReference type="OMA" id="QKEHING"/>
<evidence type="ECO:0000256" key="9">
    <source>
        <dbReference type="ARBA" id="ARBA00023242"/>
    </source>
</evidence>
<dbReference type="GO" id="GO:0046982">
    <property type="term" value="F:protein heterodimerization activity"/>
    <property type="evidence" value="ECO:0007669"/>
    <property type="project" value="InterPro"/>
</dbReference>
<reference evidence="15" key="1">
    <citation type="submission" date="2017-02" db="UniProtKB">
        <authorList>
            <consortium name="WormBaseParasite"/>
        </authorList>
    </citation>
    <scope>IDENTIFICATION</scope>
</reference>
<dbReference type="GO" id="GO:0003677">
    <property type="term" value="F:DNA binding"/>
    <property type="evidence" value="ECO:0007669"/>
    <property type="project" value="UniProtKB-KW"/>
</dbReference>
<proteinExistence type="inferred from homology"/>
<keyword evidence="8 11" id="KW-0238">DNA-binding</keyword>
<evidence type="ECO:0000313" key="14">
    <source>
        <dbReference type="Proteomes" id="UP000271162"/>
    </source>
</evidence>
<dbReference type="PANTHER" id="PTHR10484">
    <property type="entry name" value="HISTONE H4"/>
    <property type="match status" value="1"/>
</dbReference>
<reference evidence="13 14" key="2">
    <citation type="submission" date="2018-11" db="EMBL/GenBank/DDBJ databases">
        <authorList>
            <consortium name="Pathogen Informatics"/>
        </authorList>
    </citation>
    <scope>NUCLEOTIDE SEQUENCE [LARGE SCALE GENOMIC DNA]</scope>
</reference>
<dbReference type="SMART" id="SM00803">
    <property type="entry name" value="TAF"/>
    <property type="match status" value="1"/>
</dbReference>
<dbReference type="GO" id="GO:0030527">
    <property type="term" value="F:structural constituent of chromatin"/>
    <property type="evidence" value="ECO:0007669"/>
    <property type="project" value="InterPro"/>
</dbReference>
<dbReference type="InterPro" id="IPR001951">
    <property type="entry name" value="Histone_H4"/>
</dbReference>
<protein>
    <recommendedName>
        <fullName evidence="6 11">Histone H4</fullName>
    </recommendedName>
</protein>
<comment type="subunit">
    <text evidence="5 11">The nucleosome is a histone octamer containing two molecules each of H2A, H2B, H3 and H4 assembled in one H3-H4 heterotetramer and two H2A-H2B heterodimers. The octamer wraps approximately 147 bp of DNA.</text>
</comment>
<evidence type="ECO:0000259" key="12">
    <source>
        <dbReference type="SMART" id="SM00803"/>
    </source>
</evidence>
<dbReference type="InterPro" id="IPR004823">
    <property type="entry name" value="TAF_TATA-bd_Histone-like_dom"/>
</dbReference>
<evidence type="ECO:0000256" key="3">
    <source>
        <dbReference type="ARBA" id="ARBA00004286"/>
    </source>
</evidence>
<gene>
    <name evidence="13" type="ORF">NBR_LOCUS12625</name>
</gene>
<dbReference type="CDD" id="cd22912">
    <property type="entry name" value="HFD_H4"/>
    <property type="match status" value="1"/>
</dbReference>
<keyword evidence="14" id="KW-1185">Reference proteome</keyword>
<evidence type="ECO:0000256" key="7">
    <source>
        <dbReference type="ARBA" id="ARBA00022454"/>
    </source>
</evidence>
<accession>A0A0N4Y8Q5</accession>
<dbReference type="AlphaFoldDB" id="A0A0N4Y8Q5"/>
<dbReference type="SMART" id="SM00417">
    <property type="entry name" value="H4"/>
    <property type="match status" value="1"/>
</dbReference>
<dbReference type="SUPFAM" id="SSF47113">
    <property type="entry name" value="Histone-fold"/>
    <property type="match status" value="1"/>
</dbReference>
<name>A0A0N4Y8Q5_NIPBR</name>
<dbReference type="EMBL" id="UYSL01020809">
    <property type="protein sequence ID" value="VDL76214.1"/>
    <property type="molecule type" value="Genomic_DNA"/>
</dbReference>
<dbReference type="Proteomes" id="UP000271162">
    <property type="component" value="Unassembled WGS sequence"/>
</dbReference>
<dbReference type="GO" id="GO:0005634">
    <property type="term" value="C:nucleus"/>
    <property type="evidence" value="ECO:0007669"/>
    <property type="project" value="UniProtKB-SubCell"/>
</dbReference>
<evidence type="ECO:0000256" key="10">
    <source>
        <dbReference type="ARBA" id="ARBA00023269"/>
    </source>
</evidence>
<sequence length="95" mass="10989">MYPRIGSGLKWSRRKSSVNNRGLSKPAIRRLARRAGVKRISGFIYEEVRDVLRSFLRSVIQDAVIYCEHSRRTTVTTMDVVYALKRRGHTIYGFG</sequence>
<evidence type="ECO:0000256" key="6">
    <source>
        <dbReference type="ARBA" id="ARBA00020836"/>
    </source>
</evidence>
<dbReference type="STRING" id="27835.A0A0N4Y8Q5"/>
<organism evidence="15">
    <name type="scientific">Nippostrongylus brasiliensis</name>
    <name type="common">Rat hookworm</name>
    <dbReference type="NCBI Taxonomy" id="27835"/>
    <lineage>
        <taxon>Eukaryota</taxon>
        <taxon>Metazoa</taxon>
        <taxon>Ecdysozoa</taxon>
        <taxon>Nematoda</taxon>
        <taxon>Chromadorea</taxon>
        <taxon>Rhabditida</taxon>
        <taxon>Rhabditina</taxon>
        <taxon>Rhabditomorpha</taxon>
        <taxon>Strongyloidea</taxon>
        <taxon>Heligmosomidae</taxon>
        <taxon>Nippostrongylus</taxon>
    </lineage>
</organism>
<evidence type="ECO:0000256" key="11">
    <source>
        <dbReference type="RuleBase" id="RU000528"/>
    </source>
</evidence>
<evidence type="ECO:0000256" key="1">
    <source>
        <dbReference type="ARBA" id="ARBA00002001"/>
    </source>
</evidence>
<keyword evidence="10 11" id="KW-0544">Nucleosome core</keyword>
<dbReference type="WBParaSite" id="NBR_0001262401-mRNA-1">
    <property type="protein sequence ID" value="NBR_0001262401-mRNA-1"/>
    <property type="gene ID" value="NBR_0001262401"/>
</dbReference>
<comment type="function">
    <text evidence="1 11">Core component of nucleosome. Nucleosomes wrap and compact DNA into chromatin, limiting DNA accessibility to the cellular machineries which require DNA as a template. Histones thereby play a central role in transcription regulation, DNA repair, DNA replication and chromosomal stability. DNA accessibility is regulated via a complex set of post-translational modifications of histones, also called histone code, and nucleosome remodeling.</text>
</comment>
<comment type="subcellular location">
    <subcellularLocation>
        <location evidence="3">Chromosome</location>
    </subcellularLocation>
    <subcellularLocation>
        <location evidence="2">Nucleus</location>
    </subcellularLocation>
</comment>
<evidence type="ECO:0000256" key="4">
    <source>
        <dbReference type="ARBA" id="ARBA00006564"/>
    </source>
</evidence>